<proteinExistence type="predicted"/>
<dbReference type="Gene3D" id="3.55.50.10">
    <property type="entry name" value="Baseplate protein-like domains"/>
    <property type="match status" value="1"/>
</dbReference>
<evidence type="ECO:0008006" key="3">
    <source>
        <dbReference type="Google" id="ProtNLM"/>
    </source>
</evidence>
<evidence type="ECO:0000313" key="2">
    <source>
        <dbReference type="Proteomes" id="UP000191154"/>
    </source>
</evidence>
<dbReference type="Pfam" id="PF05954">
    <property type="entry name" value="Phage_GPD"/>
    <property type="match status" value="1"/>
</dbReference>
<dbReference type="SUPFAM" id="SSF69279">
    <property type="entry name" value="Phage tail proteins"/>
    <property type="match status" value="1"/>
</dbReference>
<dbReference type="Proteomes" id="UP000191154">
    <property type="component" value="Unassembled WGS sequence"/>
</dbReference>
<dbReference type="EMBL" id="LZYZ01000003">
    <property type="protein sequence ID" value="OOM13970.1"/>
    <property type="molecule type" value="Genomic_DNA"/>
</dbReference>
<evidence type="ECO:0000313" key="1">
    <source>
        <dbReference type="EMBL" id="OOM13970.1"/>
    </source>
</evidence>
<gene>
    <name evidence="1" type="ORF">CLOSAC_20560</name>
</gene>
<dbReference type="RefSeq" id="WP_077865327.1">
    <property type="nucleotide sequence ID" value="NZ_LZYZ01000003.1"/>
</dbReference>
<accession>A0A1S8NC11</accession>
<comment type="caution">
    <text evidence="1">The sequence shown here is derived from an EMBL/GenBank/DDBJ whole genome shotgun (WGS) entry which is preliminary data.</text>
</comment>
<reference evidence="1 2" key="1">
    <citation type="submission" date="2016-05" db="EMBL/GenBank/DDBJ databases">
        <title>Microbial solvent formation.</title>
        <authorList>
            <person name="Poehlein A."/>
            <person name="Montoya Solano J.D."/>
            <person name="Flitsch S."/>
            <person name="Krabben P."/>
            <person name="Duerre P."/>
            <person name="Daniel R."/>
        </authorList>
    </citation>
    <scope>NUCLEOTIDE SEQUENCE [LARGE SCALE GENOMIC DNA]</scope>
    <source>
        <strain evidence="1 2">L1-8</strain>
    </source>
</reference>
<organism evidence="1 2">
    <name type="scientific">Clostridium saccharobutylicum</name>
    <dbReference type="NCBI Taxonomy" id="169679"/>
    <lineage>
        <taxon>Bacteria</taxon>
        <taxon>Bacillati</taxon>
        <taxon>Bacillota</taxon>
        <taxon>Clostridia</taxon>
        <taxon>Eubacteriales</taxon>
        <taxon>Clostridiaceae</taxon>
        <taxon>Clostridium</taxon>
    </lineage>
</organism>
<protein>
    <recommendedName>
        <fullName evidence="3">Late control protein D</fullName>
    </recommendedName>
</protein>
<sequence length="511" mass="59574">MGEIHSLRVKSPYKLMNIVDIKIKNKPNKHGYLYLKCLIDDSINFNATIRASTDDKICIYEKIEDESIETNSTYSDDDKVNINEVNEKNSKRLFCGIVQNIWTTNTNGIYYLELEALTSSVLLDIKEKSRSFQNIRMTYDDLISEILKDYSSSEFVQNIGKGKKINKPIFQFKETDWNFLKRIASELKSELYCDIINSNVVLNFGIPNKCKYELDDDNMNYEAFKDLKRFHEVGGYNAGYNDIDFFYYQIIRRNALEIGAQIFYNQKDLYIREYEVYRNREEIFYKYKLCRKNGVWQNIVYNQLLRGATLDGKVLEVKEEVVKIHLDIDKSQNKDEAFWFPFLPPSVNIMYSMPLVGESVRLYFPNDSSEKPIIAGCSRKNGEECEKTSEPSKRYYETEHGSEIAMLPNALNIKGVSKKNMIMSFNDELGVHLKSSKKLKINSDEGIVIKTPKRVKINAHNQILLMKRNKSHSVLIEDGVYIKGNNVVMNGNSSEIYDSFEEREEDSYHER</sequence>
<name>A0A1S8NC11_CLOSA</name>
<dbReference type="AlphaFoldDB" id="A0A1S8NC11"/>
<dbReference type="Gene3D" id="2.30.110.50">
    <property type="match status" value="1"/>
</dbReference>